<gene>
    <name evidence="2" type="ORF">K505DRAFT_324931</name>
</gene>
<organism evidence="2 3">
    <name type="scientific">Melanomma pulvis-pyrius CBS 109.77</name>
    <dbReference type="NCBI Taxonomy" id="1314802"/>
    <lineage>
        <taxon>Eukaryota</taxon>
        <taxon>Fungi</taxon>
        <taxon>Dikarya</taxon>
        <taxon>Ascomycota</taxon>
        <taxon>Pezizomycotina</taxon>
        <taxon>Dothideomycetes</taxon>
        <taxon>Pleosporomycetidae</taxon>
        <taxon>Pleosporales</taxon>
        <taxon>Melanommataceae</taxon>
        <taxon>Melanomma</taxon>
    </lineage>
</organism>
<dbReference type="InterPro" id="IPR011059">
    <property type="entry name" value="Metal-dep_hydrolase_composite"/>
</dbReference>
<dbReference type="InterPro" id="IPR032466">
    <property type="entry name" value="Metal_Hydrolase"/>
</dbReference>
<accession>A0A6A6XDU5</accession>
<dbReference type="Gene3D" id="1.20.58.520">
    <property type="entry name" value="Amidohydrolase"/>
    <property type="match status" value="1"/>
</dbReference>
<keyword evidence="2" id="KW-0378">Hydrolase</keyword>
<dbReference type="AlphaFoldDB" id="A0A6A6XDU5"/>
<sequence length="363" mass="38674">MSNFTISNARIFDGTQVLKGQDTVTIDVDTGLITDMPTQTGTTIDGTGMTLLPGLWDTHVHLSQSTETSLPLLKAMSASGITTAIECGRMSTSQHADIRARHDLPEIRYAGNFATSTGSIHSKFPFVDHESIVDSVDAATTFVEARVKQGADYIKIVADIPGPSQDVINQLSRGARETGKLSIVHAARSYAFDMALRADPAVNIITHVPMDAPLTADHAASMKEKGIIAVPTLAMEEALCAANFIPNIKFTAAVDSVKALCAAGVPILVGTDSNQSPIACVKHGEAIWREMELLSAAGMTPIEILHAATQLSAESFQVSNRGRIATGLRADLILVEGDPTVDIQAMRKVKNVWKAGREIYSGP</sequence>
<keyword evidence="3" id="KW-1185">Reference proteome</keyword>
<dbReference type="SUPFAM" id="SSF51338">
    <property type="entry name" value="Composite domain of metallo-dependent hydrolases"/>
    <property type="match status" value="1"/>
</dbReference>
<feature type="domain" description="Amidohydrolase-related" evidence="1">
    <location>
        <begin position="50"/>
        <end position="358"/>
    </location>
</feature>
<dbReference type="EMBL" id="MU001899">
    <property type="protein sequence ID" value="KAF2794203.1"/>
    <property type="molecule type" value="Genomic_DNA"/>
</dbReference>
<dbReference type="PANTHER" id="PTHR43135:SF3">
    <property type="entry name" value="ALPHA-D-RIBOSE 1-METHYLPHOSPHONATE 5-TRIPHOSPHATE DIPHOSPHATASE"/>
    <property type="match status" value="1"/>
</dbReference>
<dbReference type="Proteomes" id="UP000799757">
    <property type="component" value="Unassembled WGS sequence"/>
</dbReference>
<dbReference type="SUPFAM" id="SSF51556">
    <property type="entry name" value="Metallo-dependent hydrolases"/>
    <property type="match status" value="1"/>
</dbReference>
<dbReference type="OrthoDB" id="194468at2759"/>
<reference evidence="2" key="1">
    <citation type="journal article" date="2020" name="Stud. Mycol.">
        <title>101 Dothideomycetes genomes: a test case for predicting lifestyles and emergence of pathogens.</title>
        <authorList>
            <person name="Haridas S."/>
            <person name="Albert R."/>
            <person name="Binder M."/>
            <person name="Bloem J."/>
            <person name="Labutti K."/>
            <person name="Salamov A."/>
            <person name="Andreopoulos B."/>
            <person name="Baker S."/>
            <person name="Barry K."/>
            <person name="Bills G."/>
            <person name="Bluhm B."/>
            <person name="Cannon C."/>
            <person name="Castanera R."/>
            <person name="Culley D."/>
            <person name="Daum C."/>
            <person name="Ezra D."/>
            <person name="Gonzalez J."/>
            <person name="Henrissat B."/>
            <person name="Kuo A."/>
            <person name="Liang C."/>
            <person name="Lipzen A."/>
            <person name="Lutzoni F."/>
            <person name="Magnuson J."/>
            <person name="Mondo S."/>
            <person name="Nolan M."/>
            <person name="Ohm R."/>
            <person name="Pangilinan J."/>
            <person name="Park H.-J."/>
            <person name="Ramirez L."/>
            <person name="Alfaro M."/>
            <person name="Sun H."/>
            <person name="Tritt A."/>
            <person name="Yoshinaga Y."/>
            <person name="Zwiers L.-H."/>
            <person name="Turgeon B."/>
            <person name="Goodwin S."/>
            <person name="Spatafora J."/>
            <person name="Crous P."/>
            <person name="Grigoriev I."/>
        </authorList>
    </citation>
    <scope>NUCLEOTIDE SEQUENCE</scope>
    <source>
        <strain evidence="2">CBS 109.77</strain>
    </source>
</reference>
<evidence type="ECO:0000259" key="1">
    <source>
        <dbReference type="Pfam" id="PF01979"/>
    </source>
</evidence>
<dbReference type="Gene3D" id="3.40.50.10910">
    <property type="entry name" value="Amidohydrolase"/>
    <property type="match status" value="1"/>
</dbReference>
<protein>
    <submittedName>
        <fullName evidence="2">Amidohydrolase</fullName>
    </submittedName>
</protein>
<evidence type="ECO:0000313" key="2">
    <source>
        <dbReference type="EMBL" id="KAF2794203.1"/>
    </source>
</evidence>
<proteinExistence type="predicted"/>
<dbReference type="Pfam" id="PF01979">
    <property type="entry name" value="Amidohydro_1"/>
    <property type="match status" value="1"/>
</dbReference>
<dbReference type="PANTHER" id="PTHR43135">
    <property type="entry name" value="ALPHA-D-RIBOSE 1-METHYLPHOSPHONATE 5-TRIPHOSPHATE DIPHOSPHATASE"/>
    <property type="match status" value="1"/>
</dbReference>
<dbReference type="Gene3D" id="3.30.110.90">
    <property type="entry name" value="Amidohydrolase"/>
    <property type="match status" value="1"/>
</dbReference>
<dbReference type="InterPro" id="IPR051781">
    <property type="entry name" value="Metallo-dep_Hydrolase"/>
</dbReference>
<dbReference type="GO" id="GO:0016810">
    <property type="term" value="F:hydrolase activity, acting on carbon-nitrogen (but not peptide) bonds"/>
    <property type="evidence" value="ECO:0007669"/>
    <property type="project" value="InterPro"/>
</dbReference>
<dbReference type="Gene3D" id="2.30.40.10">
    <property type="entry name" value="Urease, subunit C, domain 1"/>
    <property type="match status" value="1"/>
</dbReference>
<evidence type="ECO:0000313" key="3">
    <source>
        <dbReference type="Proteomes" id="UP000799757"/>
    </source>
</evidence>
<name>A0A6A6XDU5_9PLEO</name>
<dbReference type="InterPro" id="IPR006680">
    <property type="entry name" value="Amidohydro-rel"/>
</dbReference>